<organism evidence="1 2">
    <name type="scientific">Vermiconidia calcicola</name>
    <dbReference type="NCBI Taxonomy" id="1690605"/>
    <lineage>
        <taxon>Eukaryota</taxon>
        <taxon>Fungi</taxon>
        <taxon>Dikarya</taxon>
        <taxon>Ascomycota</taxon>
        <taxon>Pezizomycotina</taxon>
        <taxon>Dothideomycetes</taxon>
        <taxon>Dothideomycetidae</taxon>
        <taxon>Mycosphaerellales</taxon>
        <taxon>Extremaceae</taxon>
        <taxon>Vermiconidia</taxon>
    </lineage>
</organism>
<dbReference type="EMBL" id="JAXLQG010000021">
    <property type="protein sequence ID" value="KAK5529811.1"/>
    <property type="molecule type" value="Genomic_DNA"/>
</dbReference>
<accession>A0AAV9PUI9</accession>
<sequence>MDYQDGSECSCSLCEVFAITDDDISKSPSRLRLRAAKEELHRAYTGQDVITDERENGLFEELVGLAKEDGLHDLRKMLEHLWES</sequence>
<keyword evidence="2" id="KW-1185">Reference proteome</keyword>
<comment type="caution">
    <text evidence="1">The sequence shown here is derived from an EMBL/GenBank/DDBJ whole genome shotgun (WGS) entry which is preliminary data.</text>
</comment>
<dbReference type="Proteomes" id="UP001345827">
    <property type="component" value="Unassembled WGS sequence"/>
</dbReference>
<dbReference type="AlphaFoldDB" id="A0AAV9PUI9"/>
<reference evidence="1 2" key="1">
    <citation type="submission" date="2023-06" db="EMBL/GenBank/DDBJ databases">
        <title>Black Yeasts Isolated from many extreme environments.</title>
        <authorList>
            <person name="Coleine C."/>
            <person name="Stajich J.E."/>
            <person name="Selbmann L."/>
        </authorList>
    </citation>
    <scope>NUCLEOTIDE SEQUENCE [LARGE SCALE GENOMIC DNA]</scope>
    <source>
        <strain evidence="1 2">CCFEE 5887</strain>
    </source>
</reference>
<name>A0AAV9PUI9_9PEZI</name>
<protein>
    <submittedName>
        <fullName evidence="1">Uncharacterized protein</fullName>
    </submittedName>
</protein>
<gene>
    <name evidence="1" type="ORF">LTR25_009591</name>
</gene>
<evidence type="ECO:0000313" key="1">
    <source>
        <dbReference type="EMBL" id="KAK5529811.1"/>
    </source>
</evidence>
<proteinExistence type="predicted"/>
<evidence type="ECO:0000313" key="2">
    <source>
        <dbReference type="Proteomes" id="UP001345827"/>
    </source>
</evidence>